<name>A0A180GLT9_PUCT1</name>
<accession>A0A180GLT9</accession>
<sequence>MNSRRQQRNLSAAQKRLAAKQVIRPAHYTAATVLSQESSYVPICSQTKQTCNNEFRSQGFPRITFEWNIRALSTSEWNSVTASILIKQWSAWYQTRHGYYREIEEDIQGVFERWLTTMWMLYLKQLKEGPQSTGPIISPPTAADRDLLRRKAERKKIAVLRSKAAKRIYPKDSGFVELFRPVACVSDYEDEDSPHPRRKRIIPRWRSAEYTQLVHQVDEAVRQITKPKSRITVARRLRRDSTIIEPLDFEEGSEAPKKLPIDCYAPAYLESLCRLQRRNLKAKDAIHLETYLAYIKSITTRPPRNSD</sequence>
<keyword evidence="3" id="KW-1185">Reference proteome</keyword>
<dbReference type="EMBL" id="ADAS02000057">
    <property type="protein sequence ID" value="OAV92933.1"/>
    <property type="molecule type" value="Genomic_DNA"/>
</dbReference>
<gene>
    <name evidence="1" type="ORF">PTTG_27483</name>
</gene>
<dbReference type="EnsemblFungi" id="PTTG_27483-t43_1">
    <property type="protein sequence ID" value="PTTG_27483-t43_1-p1"/>
    <property type="gene ID" value="PTTG_27483"/>
</dbReference>
<dbReference type="OrthoDB" id="3224221at2759"/>
<proteinExistence type="predicted"/>
<evidence type="ECO:0000313" key="3">
    <source>
        <dbReference type="Proteomes" id="UP000005240"/>
    </source>
</evidence>
<reference evidence="2" key="4">
    <citation type="submission" date="2025-05" db="UniProtKB">
        <authorList>
            <consortium name="EnsemblFungi"/>
        </authorList>
    </citation>
    <scope>IDENTIFICATION</scope>
    <source>
        <strain evidence="2">isolate 1-1 / race 1 (BBBD)</strain>
    </source>
</reference>
<dbReference type="Proteomes" id="UP000005240">
    <property type="component" value="Unassembled WGS sequence"/>
</dbReference>
<evidence type="ECO:0000313" key="1">
    <source>
        <dbReference type="EMBL" id="OAV92933.1"/>
    </source>
</evidence>
<organism evidence="1">
    <name type="scientific">Puccinia triticina (isolate 1-1 / race 1 (BBBD))</name>
    <name type="common">Brown leaf rust fungus</name>
    <dbReference type="NCBI Taxonomy" id="630390"/>
    <lineage>
        <taxon>Eukaryota</taxon>
        <taxon>Fungi</taxon>
        <taxon>Dikarya</taxon>
        <taxon>Basidiomycota</taxon>
        <taxon>Pucciniomycotina</taxon>
        <taxon>Pucciniomycetes</taxon>
        <taxon>Pucciniales</taxon>
        <taxon>Pucciniaceae</taxon>
        <taxon>Puccinia</taxon>
    </lineage>
</organism>
<reference evidence="1" key="1">
    <citation type="submission" date="2009-11" db="EMBL/GenBank/DDBJ databases">
        <authorList>
            <consortium name="The Broad Institute Genome Sequencing Platform"/>
            <person name="Ward D."/>
            <person name="Feldgarden M."/>
            <person name="Earl A."/>
            <person name="Young S.K."/>
            <person name="Zeng Q."/>
            <person name="Koehrsen M."/>
            <person name="Alvarado L."/>
            <person name="Berlin A."/>
            <person name="Bochicchio J."/>
            <person name="Borenstein D."/>
            <person name="Chapman S.B."/>
            <person name="Chen Z."/>
            <person name="Engels R."/>
            <person name="Freedman E."/>
            <person name="Gellesch M."/>
            <person name="Goldberg J."/>
            <person name="Griggs A."/>
            <person name="Gujja S."/>
            <person name="Heilman E."/>
            <person name="Heiman D."/>
            <person name="Hepburn T."/>
            <person name="Howarth C."/>
            <person name="Jen D."/>
            <person name="Larson L."/>
            <person name="Lewis B."/>
            <person name="Mehta T."/>
            <person name="Park D."/>
            <person name="Pearson M."/>
            <person name="Roberts A."/>
            <person name="Saif S."/>
            <person name="Shea T."/>
            <person name="Shenoy N."/>
            <person name="Sisk P."/>
            <person name="Stolte C."/>
            <person name="Sykes S."/>
            <person name="Thomson T."/>
            <person name="Walk T."/>
            <person name="White J."/>
            <person name="Yandava C."/>
            <person name="Izard J."/>
            <person name="Baranova O.V."/>
            <person name="Blanton J.M."/>
            <person name="Tanner A.C."/>
            <person name="Dewhirst F.E."/>
            <person name="Haas B."/>
            <person name="Nusbaum C."/>
            <person name="Birren B."/>
        </authorList>
    </citation>
    <scope>NUCLEOTIDE SEQUENCE [LARGE SCALE GENOMIC DNA]</scope>
    <source>
        <strain evidence="1">1-1 BBBD Race 1</strain>
    </source>
</reference>
<dbReference type="AlphaFoldDB" id="A0A180GLT9"/>
<evidence type="ECO:0000313" key="2">
    <source>
        <dbReference type="EnsemblFungi" id="PTTG_27483-t43_1-p1"/>
    </source>
</evidence>
<reference evidence="2 3" key="3">
    <citation type="journal article" date="2017" name="G3 (Bethesda)">
        <title>Comparative analysis highlights variable genome content of wheat rusts and divergence of the mating loci.</title>
        <authorList>
            <person name="Cuomo C.A."/>
            <person name="Bakkeren G."/>
            <person name="Khalil H.B."/>
            <person name="Panwar V."/>
            <person name="Joly D."/>
            <person name="Linning R."/>
            <person name="Sakthikumar S."/>
            <person name="Song X."/>
            <person name="Adiconis X."/>
            <person name="Fan L."/>
            <person name="Goldberg J.M."/>
            <person name="Levin J.Z."/>
            <person name="Young S."/>
            <person name="Zeng Q."/>
            <person name="Anikster Y."/>
            <person name="Bruce M."/>
            <person name="Wang M."/>
            <person name="Yin C."/>
            <person name="McCallum B."/>
            <person name="Szabo L.J."/>
            <person name="Hulbert S."/>
            <person name="Chen X."/>
            <person name="Fellers J.P."/>
        </authorList>
    </citation>
    <scope>NUCLEOTIDE SEQUENCE</scope>
    <source>
        <strain evidence="3">Isolate 1-1 / race 1 (BBBD)</strain>
        <strain evidence="2">isolate 1-1 / race 1 (BBBD)</strain>
    </source>
</reference>
<reference evidence="1" key="2">
    <citation type="submission" date="2016-05" db="EMBL/GenBank/DDBJ databases">
        <title>Comparative analysis highlights variable genome content of wheat rusts and divergence of the mating loci.</title>
        <authorList>
            <person name="Cuomo C.A."/>
            <person name="Bakkeren G."/>
            <person name="Szabo L."/>
            <person name="Khalil H."/>
            <person name="Joly D."/>
            <person name="Goldberg J."/>
            <person name="Young S."/>
            <person name="Zeng Q."/>
            <person name="Fellers J."/>
        </authorList>
    </citation>
    <scope>NUCLEOTIDE SEQUENCE [LARGE SCALE GENOMIC DNA]</scope>
    <source>
        <strain evidence="1">1-1 BBBD Race 1</strain>
    </source>
</reference>
<dbReference type="VEuPathDB" id="FungiDB:PTTG_27483"/>
<protein>
    <submittedName>
        <fullName evidence="1 2">Uncharacterized protein</fullName>
    </submittedName>
</protein>